<name>A0AAQ4DSQ7_AMBAM</name>
<keyword evidence="7" id="KW-1185">Reference proteome</keyword>
<evidence type="ECO:0000256" key="2">
    <source>
        <dbReference type="ARBA" id="ARBA00022989"/>
    </source>
</evidence>
<comment type="caution">
    <text evidence="6">The sequence shown here is derived from an EMBL/GenBank/DDBJ whole genome shotgun (WGS) entry which is preliminary data.</text>
</comment>
<gene>
    <name evidence="6" type="ORF">V5799_031893</name>
</gene>
<feature type="region of interest" description="Disordered" evidence="4">
    <location>
        <begin position="1"/>
        <end position="33"/>
    </location>
</feature>
<feature type="compositionally biased region" description="Basic and acidic residues" evidence="4">
    <location>
        <begin position="1"/>
        <end position="17"/>
    </location>
</feature>
<feature type="transmembrane region" description="Helical" evidence="5">
    <location>
        <begin position="476"/>
        <end position="494"/>
    </location>
</feature>
<feature type="transmembrane region" description="Helical" evidence="5">
    <location>
        <begin position="448"/>
        <end position="470"/>
    </location>
</feature>
<evidence type="ECO:0000313" key="7">
    <source>
        <dbReference type="Proteomes" id="UP001321473"/>
    </source>
</evidence>
<evidence type="ECO:0000256" key="4">
    <source>
        <dbReference type="SAM" id="MobiDB-lite"/>
    </source>
</evidence>
<dbReference type="PANTHER" id="PTHR23121:SF9">
    <property type="entry name" value="SODIUM-DEPENDENT GLUCOSE TRANSPORTER 1"/>
    <property type="match status" value="1"/>
</dbReference>
<feature type="transmembrane region" description="Helical" evidence="5">
    <location>
        <begin position="414"/>
        <end position="436"/>
    </location>
</feature>
<proteinExistence type="predicted"/>
<dbReference type="Proteomes" id="UP001321473">
    <property type="component" value="Unassembled WGS sequence"/>
</dbReference>
<keyword evidence="3 5" id="KW-0472">Membrane</keyword>
<accession>A0AAQ4DSQ7</accession>
<protein>
    <submittedName>
        <fullName evidence="6">Uncharacterized protein</fullName>
    </submittedName>
</protein>
<feature type="transmembrane region" description="Helical" evidence="5">
    <location>
        <begin position="389"/>
        <end position="408"/>
    </location>
</feature>
<sequence>MADKQPPQREGSQEEQRLMITYEPDPSAPKDQQALPEVNAAVYRRYLSSTLTRSSLYTISLHPLICDGGCLQVLRSTMLTSEPAAPALLKKEGSPLQIGGASVRKPIVQPPHELKKEPATTPHTTLPPVTEFEWGSPGTAKTHFKPPTGSGTRSWLSHLSSPYIATPPLAIVTPPKSAATPPLNGMKGTSSALTAEHVSYRVHAVGVLWISALHRDASGFLLQTLSFMHCIGCTLAPILSEPFMTRRSLLQPPSDLPPPVERELAYLTSLEDKDFIYIAYAYWAVGIYVFLIVFLALVAFFVDPRHQDLRPMETQCPAVPISGLVVVLFFYLFLAVAMEIIYSQLIAAFALLLGHNKTVAAYVTSLFWASYSTVRGVSITWLKQHGSFNVLLCSNVFLVAVTAFSSVFGYQTRVMWIGTALAAACMAPVMPSTLLLLHDHSGVSVGRFALAVFTVGVSSAFAPLCLGAKLEREPMLFHYALAALAVLSLLLVFVGRTLVRRTPVEDGYTLLPADRRPSNRSSKLH</sequence>
<dbReference type="SUPFAM" id="SSF103473">
    <property type="entry name" value="MFS general substrate transporter"/>
    <property type="match status" value="1"/>
</dbReference>
<feature type="transmembrane region" description="Helical" evidence="5">
    <location>
        <begin position="280"/>
        <end position="302"/>
    </location>
</feature>
<keyword evidence="1 5" id="KW-0812">Transmembrane</keyword>
<dbReference type="AlphaFoldDB" id="A0AAQ4DSQ7"/>
<evidence type="ECO:0000256" key="3">
    <source>
        <dbReference type="ARBA" id="ARBA00023136"/>
    </source>
</evidence>
<dbReference type="EMBL" id="JARKHS020027276">
    <property type="protein sequence ID" value="KAK8765497.1"/>
    <property type="molecule type" value="Genomic_DNA"/>
</dbReference>
<evidence type="ECO:0000256" key="1">
    <source>
        <dbReference type="ARBA" id="ARBA00022692"/>
    </source>
</evidence>
<organism evidence="6 7">
    <name type="scientific">Amblyomma americanum</name>
    <name type="common">Lone star tick</name>
    <dbReference type="NCBI Taxonomy" id="6943"/>
    <lineage>
        <taxon>Eukaryota</taxon>
        <taxon>Metazoa</taxon>
        <taxon>Ecdysozoa</taxon>
        <taxon>Arthropoda</taxon>
        <taxon>Chelicerata</taxon>
        <taxon>Arachnida</taxon>
        <taxon>Acari</taxon>
        <taxon>Parasitiformes</taxon>
        <taxon>Ixodida</taxon>
        <taxon>Ixodoidea</taxon>
        <taxon>Ixodidae</taxon>
        <taxon>Amblyomminae</taxon>
        <taxon>Amblyomma</taxon>
    </lineage>
</organism>
<feature type="transmembrane region" description="Helical" evidence="5">
    <location>
        <begin position="323"/>
        <end position="353"/>
    </location>
</feature>
<reference evidence="6 7" key="1">
    <citation type="journal article" date="2023" name="Arcadia Sci">
        <title>De novo assembly of a long-read Amblyomma americanum tick genome.</title>
        <authorList>
            <person name="Chou S."/>
            <person name="Poskanzer K.E."/>
            <person name="Rollins M."/>
            <person name="Thuy-Boun P.S."/>
        </authorList>
    </citation>
    <scope>NUCLEOTIDE SEQUENCE [LARGE SCALE GENOMIC DNA]</scope>
    <source>
        <strain evidence="6">F_SG_1</strain>
        <tissue evidence="6">Salivary glands</tissue>
    </source>
</reference>
<keyword evidence="2 5" id="KW-1133">Transmembrane helix</keyword>
<dbReference type="InterPro" id="IPR036259">
    <property type="entry name" value="MFS_trans_sf"/>
</dbReference>
<feature type="region of interest" description="Disordered" evidence="4">
    <location>
        <begin position="113"/>
        <end position="132"/>
    </location>
</feature>
<evidence type="ECO:0000256" key="5">
    <source>
        <dbReference type="SAM" id="Phobius"/>
    </source>
</evidence>
<dbReference type="PANTHER" id="PTHR23121">
    <property type="entry name" value="SODIUM-DEPENDENT GLUCOSE TRANSPORTER 1"/>
    <property type="match status" value="1"/>
</dbReference>
<evidence type="ECO:0000313" key="6">
    <source>
        <dbReference type="EMBL" id="KAK8765497.1"/>
    </source>
</evidence>